<dbReference type="RefSeq" id="WP_114069424.1">
    <property type="nucleotide sequence ID" value="NZ_CP030850.1"/>
</dbReference>
<dbReference type="InterPro" id="IPR016181">
    <property type="entry name" value="Acyl_CoA_acyltransferase"/>
</dbReference>
<dbReference type="InterPro" id="IPR000182">
    <property type="entry name" value="GNAT_dom"/>
</dbReference>
<dbReference type="SUPFAM" id="SSF55729">
    <property type="entry name" value="Acyl-CoA N-acyltransferases (Nat)"/>
    <property type="match status" value="1"/>
</dbReference>
<sequence length="156" mass="17963">MQVIVARTSEHYATAVTLFKEYALGLGIDLKFQKFDDELQILSTMYGPPTGELWLVQANEQFVGCTALRQLDKHTCELKRMFIQPAFRGLHLGEQLMEVALDTARKLGYTSIKLDSLRRLAPAVKLYLRYGFTEIHPYNFNPEEDVIYFEKKLLGL</sequence>
<proteinExistence type="predicted"/>
<dbReference type="InterPro" id="IPR052777">
    <property type="entry name" value="Acetyltransferase_Enz"/>
</dbReference>
<reference evidence="2 3" key="1">
    <citation type="submission" date="2018-07" db="EMBL/GenBank/DDBJ databases">
        <title>Genome sequencing of Runella.</title>
        <authorList>
            <person name="Baek M.-G."/>
            <person name="Yi H."/>
        </authorList>
    </citation>
    <scope>NUCLEOTIDE SEQUENCE [LARGE SCALE GENOMIC DNA]</scope>
    <source>
        <strain evidence="2 3">HYN0085</strain>
    </source>
</reference>
<evidence type="ECO:0000313" key="2">
    <source>
        <dbReference type="EMBL" id="AXE20661.1"/>
    </source>
</evidence>
<keyword evidence="2" id="KW-0808">Transferase</keyword>
<dbReference type="PROSITE" id="PS51186">
    <property type="entry name" value="GNAT"/>
    <property type="match status" value="1"/>
</dbReference>
<dbReference type="OrthoDB" id="9803233at2"/>
<dbReference type="AlphaFoldDB" id="A0A344TPU0"/>
<name>A0A344TPU0_9BACT</name>
<organism evidence="2 3">
    <name type="scientific">Runella rosea</name>
    <dbReference type="NCBI Taxonomy" id="2259595"/>
    <lineage>
        <taxon>Bacteria</taxon>
        <taxon>Pseudomonadati</taxon>
        <taxon>Bacteroidota</taxon>
        <taxon>Cytophagia</taxon>
        <taxon>Cytophagales</taxon>
        <taxon>Spirosomataceae</taxon>
        <taxon>Runella</taxon>
    </lineage>
</organism>
<dbReference type="PANTHER" id="PTHR43305:SF1">
    <property type="entry name" value="FAMILY N-ACETYLTRANSFERASE, PUTATIVE (AFU_ORTHOLOGUE AFUA_2G01380)-RELATED"/>
    <property type="match status" value="1"/>
</dbReference>
<dbReference type="Proteomes" id="UP000251993">
    <property type="component" value="Chromosome"/>
</dbReference>
<dbReference type="EMBL" id="CP030850">
    <property type="protein sequence ID" value="AXE20661.1"/>
    <property type="molecule type" value="Genomic_DNA"/>
</dbReference>
<protein>
    <submittedName>
        <fullName evidence="2">N-acetyltransferase</fullName>
    </submittedName>
</protein>
<dbReference type="KEGG" id="run:DR864_24465"/>
<dbReference type="PANTHER" id="PTHR43305">
    <property type="entry name" value="FAMILY N-ACETYLTRANSFERASE, PUTATIVE (AFU_ORTHOLOGUE AFUA_2G01380)-RELATED"/>
    <property type="match status" value="1"/>
</dbReference>
<keyword evidence="3" id="KW-1185">Reference proteome</keyword>
<evidence type="ECO:0000259" key="1">
    <source>
        <dbReference type="PROSITE" id="PS51186"/>
    </source>
</evidence>
<dbReference type="CDD" id="cd04301">
    <property type="entry name" value="NAT_SF"/>
    <property type="match status" value="1"/>
</dbReference>
<evidence type="ECO:0000313" key="3">
    <source>
        <dbReference type="Proteomes" id="UP000251993"/>
    </source>
</evidence>
<dbReference type="Gene3D" id="3.40.630.30">
    <property type="match status" value="1"/>
</dbReference>
<feature type="domain" description="N-acetyltransferase" evidence="1">
    <location>
        <begin position="2"/>
        <end position="154"/>
    </location>
</feature>
<dbReference type="Pfam" id="PF00583">
    <property type="entry name" value="Acetyltransf_1"/>
    <property type="match status" value="1"/>
</dbReference>
<dbReference type="GO" id="GO:0016747">
    <property type="term" value="F:acyltransferase activity, transferring groups other than amino-acyl groups"/>
    <property type="evidence" value="ECO:0007669"/>
    <property type="project" value="InterPro"/>
</dbReference>
<gene>
    <name evidence="2" type="ORF">DR864_24465</name>
</gene>
<accession>A0A344TPU0</accession>